<dbReference type="CDD" id="cd11304">
    <property type="entry name" value="Cadherin_repeat"/>
    <property type="match status" value="3"/>
</dbReference>
<dbReference type="PROSITE" id="PS50268">
    <property type="entry name" value="CADHERIN_2"/>
    <property type="match status" value="4"/>
</dbReference>
<dbReference type="PANTHER" id="PTHR24027">
    <property type="entry name" value="CADHERIN-23"/>
    <property type="match status" value="1"/>
</dbReference>
<comment type="caution">
    <text evidence="9">The sequence shown here is derived from an EMBL/GenBank/DDBJ whole genome shotgun (WGS) entry which is preliminary data.</text>
</comment>
<evidence type="ECO:0000256" key="3">
    <source>
        <dbReference type="ARBA" id="ARBA00022837"/>
    </source>
</evidence>
<keyword evidence="10" id="KW-1185">Reference proteome</keyword>
<name>A0A9W7WK38_TRIRA</name>
<feature type="domain" description="Cadherin" evidence="8">
    <location>
        <begin position="416"/>
        <end position="526"/>
    </location>
</feature>
<gene>
    <name evidence="9" type="ORF">IRJ41_012219</name>
</gene>
<accession>A0A9W7WK38</accession>
<evidence type="ECO:0000256" key="2">
    <source>
        <dbReference type="ARBA" id="ARBA00022737"/>
    </source>
</evidence>
<feature type="domain" description="Cadherin" evidence="8">
    <location>
        <begin position="187"/>
        <end position="291"/>
    </location>
</feature>
<evidence type="ECO:0000256" key="5">
    <source>
        <dbReference type="PROSITE-ProRule" id="PRU00043"/>
    </source>
</evidence>
<dbReference type="GO" id="GO:0007156">
    <property type="term" value="P:homophilic cell adhesion via plasma membrane adhesion molecules"/>
    <property type="evidence" value="ECO:0007669"/>
    <property type="project" value="InterPro"/>
</dbReference>
<evidence type="ECO:0000256" key="6">
    <source>
        <dbReference type="SAM" id="MobiDB-lite"/>
    </source>
</evidence>
<sequence>MRVRGQQVFTFIRKKEYLCTQDALCVFAFHTELRDSGRDLTCVLREMVLKLIFCHLPLWRILMFCHLLSAFSWSSVMAGECDGGHSEFVTVRENSMRGTLITNLSFSADPSTNHIKLRLSGKDSDWFYLEGKTVRLNSSSNRILDREVHDSVLTATVKCYEHETLQAEHRVVVEVLNENDNRPEFLQSSVQPVEISELTAVNAVAFTVQATDADGDTLTYIIDEISPDAAYFRVDLPNSGRVILNKSLDYESKTHLQLTLYVVESNTKDHYNTTATLIINITDGDDQYPQFQPCILLSAKHSSRICANPVYTANITENDQDIVLDFFPGPIQAVDGDKALRTTLTYAILSGADNGRFVIDSHSGEVRLTRRVDNRLLTPTFRLRVMAAQVDDLLKYAVATVLVRVLAENRYPPQFNRSAYRGFVRESTSPASLVMTYGNTLLTLQAVDQDFSDVFNPRLQYSLKSENSSRLFYITQEGLLIARSNQLHPNHKYFLEVVATDLESGDTVYASLQVGVLQKGQPVPHGPLGAGPPDDIETVGRTEGVAGVCLILLAIALFMLAWCLRTRRDPAIRASVAESKHPNVVNHGRPMPLVDESFYHNEAFSGYDSSTSPFYGKQGIYTKTEEPLASSVNLPSVTLNMPHMDPGSPAPRPNGGPANRSSCKTVSFGDFVTVLECHTESGVEENTEAKASLQTEKEICTDLEIQVNTGSGITKDESLTGFNTESHRIADCDKSESEMFKARLKRAITDHDTISSDPIEVETGVQVRTNPEDITNQHTTNLEMQSSTKKVVSEELREGVLHHDPQKNDTATQSLMSQDVTQAESPVSKDLH</sequence>
<protein>
    <recommendedName>
        <fullName evidence="8">Cadherin domain-containing protein</fullName>
    </recommendedName>
</protein>
<proteinExistence type="predicted"/>
<feature type="transmembrane region" description="Helical" evidence="7">
    <location>
        <begin position="544"/>
        <end position="564"/>
    </location>
</feature>
<comment type="subcellular location">
    <subcellularLocation>
        <location evidence="1">Membrane</location>
    </subcellularLocation>
</comment>
<dbReference type="Pfam" id="PF00028">
    <property type="entry name" value="Cadherin"/>
    <property type="match status" value="1"/>
</dbReference>
<keyword evidence="4 7" id="KW-0472">Membrane</keyword>
<dbReference type="GO" id="GO:0016342">
    <property type="term" value="C:catenin complex"/>
    <property type="evidence" value="ECO:0007669"/>
    <property type="project" value="TreeGrafter"/>
</dbReference>
<feature type="domain" description="Cadherin" evidence="8">
    <location>
        <begin position="89"/>
        <end position="185"/>
    </location>
</feature>
<dbReference type="PANTHER" id="PTHR24027:SF431">
    <property type="entry name" value="CADHERIN-RELATED FAMILY MEMBER 5-LIKE ISOFORM X1"/>
    <property type="match status" value="1"/>
</dbReference>
<keyword evidence="2" id="KW-0677">Repeat</keyword>
<keyword evidence="7" id="KW-0812">Transmembrane</keyword>
<dbReference type="SMART" id="SM00112">
    <property type="entry name" value="CA"/>
    <property type="match status" value="4"/>
</dbReference>
<feature type="compositionally biased region" description="Polar residues" evidence="6">
    <location>
        <begin position="808"/>
        <end position="825"/>
    </location>
</feature>
<evidence type="ECO:0000313" key="9">
    <source>
        <dbReference type="EMBL" id="KAI7802519.1"/>
    </source>
</evidence>
<dbReference type="GO" id="GO:0016477">
    <property type="term" value="P:cell migration"/>
    <property type="evidence" value="ECO:0007669"/>
    <property type="project" value="TreeGrafter"/>
</dbReference>
<dbReference type="EMBL" id="JAFHDT010000012">
    <property type="protein sequence ID" value="KAI7802519.1"/>
    <property type="molecule type" value="Genomic_DNA"/>
</dbReference>
<dbReference type="PRINTS" id="PR00205">
    <property type="entry name" value="CADHERIN"/>
</dbReference>
<evidence type="ECO:0000313" key="10">
    <source>
        <dbReference type="Proteomes" id="UP001059041"/>
    </source>
</evidence>
<dbReference type="GO" id="GO:0005509">
    <property type="term" value="F:calcium ion binding"/>
    <property type="evidence" value="ECO:0007669"/>
    <property type="project" value="UniProtKB-UniRule"/>
</dbReference>
<evidence type="ECO:0000259" key="8">
    <source>
        <dbReference type="PROSITE" id="PS50268"/>
    </source>
</evidence>
<dbReference type="GO" id="GO:0008013">
    <property type="term" value="F:beta-catenin binding"/>
    <property type="evidence" value="ECO:0007669"/>
    <property type="project" value="TreeGrafter"/>
</dbReference>
<keyword evidence="3 5" id="KW-0106">Calcium</keyword>
<reference evidence="9" key="1">
    <citation type="submission" date="2021-02" db="EMBL/GenBank/DDBJ databases">
        <title>Comparative genomics reveals that relaxation of natural selection precedes convergent phenotypic evolution of cavefish.</title>
        <authorList>
            <person name="Peng Z."/>
        </authorList>
    </citation>
    <scope>NUCLEOTIDE SEQUENCE</scope>
    <source>
        <tissue evidence="9">Muscle</tissue>
    </source>
</reference>
<feature type="region of interest" description="Disordered" evidence="6">
    <location>
        <begin position="640"/>
        <end position="662"/>
    </location>
</feature>
<dbReference type="InterPro" id="IPR002126">
    <property type="entry name" value="Cadherin-like_dom"/>
</dbReference>
<evidence type="ECO:0000256" key="7">
    <source>
        <dbReference type="SAM" id="Phobius"/>
    </source>
</evidence>
<dbReference type="InterPro" id="IPR039808">
    <property type="entry name" value="Cadherin"/>
</dbReference>
<keyword evidence="7" id="KW-1133">Transmembrane helix</keyword>
<dbReference type="SUPFAM" id="SSF49313">
    <property type="entry name" value="Cadherin-like"/>
    <property type="match status" value="4"/>
</dbReference>
<feature type="region of interest" description="Disordered" evidence="6">
    <location>
        <begin position="776"/>
        <end position="832"/>
    </location>
</feature>
<feature type="compositionally biased region" description="Basic and acidic residues" evidence="6">
    <location>
        <begin position="791"/>
        <end position="807"/>
    </location>
</feature>
<dbReference type="Proteomes" id="UP001059041">
    <property type="component" value="Linkage Group LG12"/>
</dbReference>
<dbReference type="InterPro" id="IPR015919">
    <property type="entry name" value="Cadherin-like_sf"/>
</dbReference>
<feature type="compositionally biased region" description="Polar residues" evidence="6">
    <location>
        <begin position="776"/>
        <end position="790"/>
    </location>
</feature>
<dbReference type="GO" id="GO:0045296">
    <property type="term" value="F:cadherin binding"/>
    <property type="evidence" value="ECO:0007669"/>
    <property type="project" value="TreeGrafter"/>
</dbReference>
<evidence type="ECO:0000256" key="4">
    <source>
        <dbReference type="ARBA" id="ARBA00023136"/>
    </source>
</evidence>
<feature type="domain" description="Cadherin" evidence="8">
    <location>
        <begin position="307"/>
        <end position="415"/>
    </location>
</feature>
<evidence type="ECO:0000256" key="1">
    <source>
        <dbReference type="ARBA" id="ARBA00004370"/>
    </source>
</evidence>
<dbReference type="AlphaFoldDB" id="A0A9W7WK38"/>
<dbReference type="Gene3D" id="2.60.40.60">
    <property type="entry name" value="Cadherins"/>
    <property type="match status" value="4"/>
</dbReference>
<organism evidence="9 10">
    <name type="scientific">Triplophysa rosa</name>
    <name type="common">Cave loach</name>
    <dbReference type="NCBI Taxonomy" id="992332"/>
    <lineage>
        <taxon>Eukaryota</taxon>
        <taxon>Metazoa</taxon>
        <taxon>Chordata</taxon>
        <taxon>Craniata</taxon>
        <taxon>Vertebrata</taxon>
        <taxon>Euteleostomi</taxon>
        <taxon>Actinopterygii</taxon>
        <taxon>Neopterygii</taxon>
        <taxon>Teleostei</taxon>
        <taxon>Ostariophysi</taxon>
        <taxon>Cypriniformes</taxon>
        <taxon>Nemacheilidae</taxon>
        <taxon>Triplophysa</taxon>
    </lineage>
</organism>